<dbReference type="InterPro" id="IPR014721">
    <property type="entry name" value="Ribsml_uS5_D2-typ_fold_subgr"/>
</dbReference>
<feature type="domain" description="Lon N-terminal" evidence="14">
    <location>
        <begin position="13"/>
        <end position="205"/>
    </location>
</feature>
<dbReference type="NCBIfam" id="TIGR00763">
    <property type="entry name" value="lon"/>
    <property type="match status" value="1"/>
</dbReference>
<dbReference type="RefSeq" id="WP_345972368.1">
    <property type="nucleotide sequence ID" value="NZ_CP147920.1"/>
</dbReference>
<dbReference type="Gene3D" id="1.10.8.60">
    <property type="match status" value="1"/>
</dbReference>
<evidence type="ECO:0000256" key="10">
    <source>
        <dbReference type="PIRNR" id="PIRNR001174"/>
    </source>
</evidence>
<dbReference type="Pfam" id="PF00004">
    <property type="entry name" value="AAA"/>
    <property type="match status" value="1"/>
</dbReference>
<dbReference type="InterPro" id="IPR027417">
    <property type="entry name" value="P-loop_NTPase"/>
</dbReference>
<dbReference type="PROSITE" id="PS51786">
    <property type="entry name" value="LON_PROTEOLYTIC"/>
    <property type="match status" value="1"/>
</dbReference>
<keyword evidence="4 9" id="KW-0547">Nucleotide-binding</keyword>
<keyword evidence="5 9" id="KW-0378">Hydrolase</keyword>
<dbReference type="Pfam" id="PF05362">
    <property type="entry name" value="Lon_C"/>
    <property type="match status" value="1"/>
</dbReference>
<feature type="active site" evidence="9 11">
    <location>
        <position position="754"/>
    </location>
</feature>
<organism evidence="15 16">
    <name type="scientific">Sulfurimonas diazotrophicus</name>
    <dbReference type="NCBI Taxonomy" id="3131939"/>
    <lineage>
        <taxon>Bacteria</taxon>
        <taxon>Pseudomonadati</taxon>
        <taxon>Campylobacterota</taxon>
        <taxon>Epsilonproteobacteria</taxon>
        <taxon>Campylobacterales</taxon>
        <taxon>Sulfurimonadaceae</taxon>
        <taxon>Sulfurimonas</taxon>
    </lineage>
</organism>
<keyword evidence="8 9" id="KW-0346">Stress response</keyword>
<evidence type="ECO:0000313" key="16">
    <source>
        <dbReference type="Proteomes" id="UP001447842"/>
    </source>
</evidence>
<dbReference type="SUPFAM" id="SSF88697">
    <property type="entry name" value="PUA domain-like"/>
    <property type="match status" value="1"/>
</dbReference>
<dbReference type="InterPro" id="IPR008269">
    <property type="entry name" value="Lon_proteolytic"/>
</dbReference>
<dbReference type="InterPro" id="IPR046336">
    <property type="entry name" value="Lon_prtase_N_sf"/>
</dbReference>
<dbReference type="SUPFAM" id="SSF54211">
    <property type="entry name" value="Ribosomal protein S5 domain 2-like"/>
    <property type="match status" value="1"/>
</dbReference>
<name>A0ABZ3H836_9BACT</name>
<evidence type="ECO:0000256" key="6">
    <source>
        <dbReference type="ARBA" id="ARBA00022825"/>
    </source>
</evidence>
<evidence type="ECO:0000313" key="15">
    <source>
        <dbReference type="EMBL" id="XAU14705.1"/>
    </source>
</evidence>
<dbReference type="InterPro" id="IPR054594">
    <property type="entry name" value="Lon_lid"/>
</dbReference>
<keyword evidence="2 9" id="KW-0963">Cytoplasm</keyword>
<evidence type="ECO:0000256" key="1">
    <source>
        <dbReference type="ARBA" id="ARBA00004496"/>
    </source>
</evidence>
<dbReference type="InterPro" id="IPR003959">
    <property type="entry name" value="ATPase_AAA_core"/>
</dbReference>
<dbReference type="CDD" id="cd19500">
    <property type="entry name" value="RecA-like_Lon"/>
    <property type="match status" value="1"/>
</dbReference>
<comment type="subunit">
    <text evidence="9 10">Homohexamer. Organized in a ring with a central cavity.</text>
</comment>
<dbReference type="InterPro" id="IPR015947">
    <property type="entry name" value="PUA-like_sf"/>
</dbReference>
<keyword evidence="3 9" id="KW-0645">Protease</keyword>
<evidence type="ECO:0000256" key="8">
    <source>
        <dbReference type="ARBA" id="ARBA00023016"/>
    </source>
</evidence>
<comment type="function">
    <text evidence="9">ATP-dependent serine protease that mediates the selective degradation of mutant and abnormal proteins as well as certain short-lived regulatory proteins. Required for cellular homeostasis and for survival from DNA damage and developmental changes induced by stress. Degrades polypeptides processively to yield small peptide fragments that are 5 to 10 amino acids long. Binds to DNA in a double-stranded, site-specific manner.</text>
</comment>
<dbReference type="PIRSF" id="PIRSF001174">
    <property type="entry name" value="Lon_proteas"/>
    <property type="match status" value="1"/>
</dbReference>
<evidence type="ECO:0000259" key="14">
    <source>
        <dbReference type="PROSITE" id="PS51787"/>
    </source>
</evidence>
<dbReference type="InterPro" id="IPR003593">
    <property type="entry name" value="AAA+_ATPase"/>
</dbReference>
<dbReference type="SMART" id="SM00464">
    <property type="entry name" value="LON"/>
    <property type="match status" value="1"/>
</dbReference>
<evidence type="ECO:0000259" key="13">
    <source>
        <dbReference type="PROSITE" id="PS51786"/>
    </source>
</evidence>
<comment type="similarity">
    <text evidence="9 10 11 12">Belongs to the peptidase S16 family.</text>
</comment>
<dbReference type="Pfam" id="PF22667">
    <property type="entry name" value="Lon_lid"/>
    <property type="match status" value="1"/>
</dbReference>
<evidence type="ECO:0000256" key="2">
    <source>
        <dbReference type="ARBA" id="ARBA00022490"/>
    </source>
</evidence>
<dbReference type="InterPro" id="IPR003111">
    <property type="entry name" value="Lon_prtase_N"/>
</dbReference>
<dbReference type="Gene3D" id="3.30.230.10">
    <property type="match status" value="1"/>
</dbReference>
<sequence length="807" mass="90395">MQLDHYASFPTELPVIFEDGLFLYPFMISPLFLKDDENIAAVTYAIEHDSLVIVCPTKEGQEGERTLESIHDAGVIGSIMRKVSLPDGRVKVLFQGLARGKAMEARGEDPLRVLVDTIDPKPVNEIKMDAILEVVREKVRALSQVSNFFPPDLLRTIEETQEYNRIADLICSTVKLPKQRAYEMFVEADTEQRLLLLIDYLIEEIEASKLQREIRTKVNTKMEQINKEYFLKEQLKEIQQELGVDNQREEEIAEYRKQLEAMKEHMGEDAYKEISKQLDRYARLHPDSADAGMIQGYLEWVLEIPFGKLAKKALKIENVESQLDADHFSLEKPKKRISEFFAVKELMELRGKSAQKGGSAILCFAGPPGVGKTSLANSIATALKRPLVRIALGGLEDVNELRGHRRTYIGAMPGRVVQGIIDAKKMNPVVVLDEIDKVGMSHRGDPTAALLEILDPEQNSHFRDYFVNFDLDLSQVIFIATANDVGRIPAPLRDRMEFIGVSSYTPQEKFEIAKRYLLPQELKKHGLKKQEVTVSAPAMKELIHSYTREAGVRNLRRRIADIARKSAKMILEDPTLGKVSVTVKNLKEFMDKTVFEIEKTDNVNRVGVVNGLAWTAVGGDVLKIETIRIKGKGQMQLTGSLGEVMKESARIAMSVVKTQIDNGKVKVDHAIIPRTFKEQEEQTTLDASEVYKRYDLHIHVPDGATPKDGPSAGIAMSTAIASILSNKPVRAGIAMTGEVSLSGNVLPIGGLKEKLIAAHKAGMHTAIIPKKNYERDLDEIPDEVKEVVTIVPVERIEEVLKLTLLPE</sequence>
<evidence type="ECO:0000256" key="11">
    <source>
        <dbReference type="PROSITE-ProRule" id="PRU01122"/>
    </source>
</evidence>
<keyword evidence="16" id="KW-1185">Reference proteome</keyword>
<dbReference type="Gene3D" id="1.20.5.5270">
    <property type="match status" value="1"/>
</dbReference>
<dbReference type="PANTHER" id="PTHR10046">
    <property type="entry name" value="ATP DEPENDENT LON PROTEASE FAMILY MEMBER"/>
    <property type="match status" value="1"/>
</dbReference>
<dbReference type="InterPro" id="IPR027065">
    <property type="entry name" value="Lon_Prtase"/>
</dbReference>
<evidence type="ECO:0000256" key="3">
    <source>
        <dbReference type="ARBA" id="ARBA00022670"/>
    </source>
</evidence>
<keyword evidence="6 9" id="KW-0720">Serine protease</keyword>
<dbReference type="PROSITE" id="PS51787">
    <property type="entry name" value="LON_N"/>
    <property type="match status" value="1"/>
</dbReference>
<dbReference type="PRINTS" id="PR00830">
    <property type="entry name" value="ENDOLAPTASE"/>
</dbReference>
<dbReference type="EC" id="3.4.21.53" evidence="9 10"/>
<comment type="catalytic activity">
    <reaction evidence="9 10 11">
        <text>Hydrolysis of proteins in presence of ATP.</text>
        <dbReference type="EC" id="3.4.21.53"/>
    </reaction>
</comment>
<dbReference type="Pfam" id="PF02190">
    <property type="entry name" value="LON_substr_bdg"/>
    <property type="match status" value="1"/>
</dbReference>
<dbReference type="HAMAP" id="MF_01973">
    <property type="entry name" value="lon_bact"/>
    <property type="match status" value="1"/>
</dbReference>
<feature type="domain" description="Lon proteolytic" evidence="13">
    <location>
        <begin position="603"/>
        <end position="806"/>
    </location>
</feature>
<reference evidence="15 16" key="1">
    <citation type="submission" date="2024-03" db="EMBL/GenBank/DDBJ databases">
        <title>Sulfurimonas sp. HSL3-1.</title>
        <authorList>
            <person name="Wang S."/>
        </authorList>
    </citation>
    <scope>NUCLEOTIDE SEQUENCE [LARGE SCALE GENOMIC DNA]</scope>
    <source>
        <strain evidence="15 16">HSL3-1</strain>
    </source>
</reference>
<accession>A0ABZ3H836</accession>
<proteinExistence type="evidence at transcript level"/>
<dbReference type="Gene3D" id="1.20.58.1480">
    <property type="match status" value="1"/>
</dbReference>
<evidence type="ECO:0000256" key="5">
    <source>
        <dbReference type="ARBA" id="ARBA00022801"/>
    </source>
</evidence>
<gene>
    <name evidence="9 15" type="primary">lon</name>
    <name evidence="15" type="ORF">WCY31_10690</name>
</gene>
<dbReference type="Proteomes" id="UP001447842">
    <property type="component" value="Chromosome"/>
</dbReference>
<dbReference type="SUPFAM" id="SSF52540">
    <property type="entry name" value="P-loop containing nucleoside triphosphate hydrolases"/>
    <property type="match status" value="1"/>
</dbReference>
<comment type="subcellular location">
    <subcellularLocation>
        <location evidence="1 9 10">Cytoplasm</location>
    </subcellularLocation>
</comment>
<feature type="binding site" evidence="9">
    <location>
        <begin position="366"/>
        <end position="373"/>
    </location>
    <ligand>
        <name>ATP</name>
        <dbReference type="ChEBI" id="CHEBI:30616"/>
    </ligand>
</feature>
<dbReference type="InterPro" id="IPR020568">
    <property type="entry name" value="Ribosomal_Su5_D2-typ_SF"/>
</dbReference>
<dbReference type="InterPro" id="IPR027543">
    <property type="entry name" value="Lon_bac"/>
</dbReference>
<evidence type="ECO:0000256" key="4">
    <source>
        <dbReference type="ARBA" id="ARBA00022741"/>
    </source>
</evidence>
<evidence type="ECO:0000256" key="9">
    <source>
        <dbReference type="HAMAP-Rule" id="MF_01973"/>
    </source>
</evidence>
<dbReference type="InterPro" id="IPR008268">
    <property type="entry name" value="Peptidase_S16_AS"/>
</dbReference>
<dbReference type="GO" id="GO:0004252">
    <property type="term" value="F:serine-type endopeptidase activity"/>
    <property type="evidence" value="ECO:0007669"/>
    <property type="project" value="UniProtKB-EC"/>
</dbReference>
<comment type="induction">
    <text evidence="9">By heat shock.</text>
</comment>
<dbReference type="SMART" id="SM00382">
    <property type="entry name" value="AAA"/>
    <property type="match status" value="1"/>
</dbReference>
<dbReference type="Gene3D" id="3.40.50.300">
    <property type="entry name" value="P-loop containing nucleotide triphosphate hydrolases"/>
    <property type="match status" value="1"/>
</dbReference>
<dbReference type="EMBL" id="CP147920">
    <property type="protein sequence ID" value="XAU14705.1"/>
    <property type="molecule type" value="Genomic_DNA"/>
</dbReference>
<dbReference type="InterPro" id="IPR004815">
    <property type="entry name" value="Lon_bac/euk-typ"/>
</dbReference>
<evidence type="ECO:0000256" key="12">
    <source>
        <dbReference type="RuleBase" id="RU000591"/>
    </source>
</evidence>
<evidence type="ECO:0000256" key="7">
    <source>
        <dbReference type="ARBA" id="ARBA00022840"/>
    </source>
</evidence>
<dbReference type="Gene3D" id="2.30.130.40">
    <property type="entry name" value="LON domain-like"/>
    <property type="match status" value="1"/>
</dbReference>
<dbReference type="PROSITE" id="PS01046">
    <property type="entry name" value="LON_SER"/>
    <property type="match status" value="1"/>
</dbReference>
<protein>
    <recommendedName>
        <fullName evidence="9 10">Lon protease</fullName>
        <ecNumber evidence="9 10">3.4.21.53</ecNumber>
    </recommendedName>
    <alternativeName>
        <fullName evidence="9">ATP-dependent protease La</fullName>
    </alternativeName>
</protein>
<keyword evidence="7 9" id="KW-0067">ATP-binding</keyword>
<feature type="active site" evidence="9 11">
    <location>
        <position position="711"/>
    </location>
</feature>